<gene>
    <name evidence="10" type="ORF">GCM10022279_02320</name>
</gene>
<evidence type="ECO:0000256" key="7">
    <source>
        <dbReference type="ARBA" id="ARBA00023143"/>
    </source>
</evidence>
<feature type="transmembrane region" description="Helical" evidence="9">
    <location>
        <begin position="12"/>
        <end position="30"/>
    </location>
</feature>
<comment type="similarity">
    <text evidence="8">Belongs to the FliO/MopB family.</text>
</comment>
<dbReference type="RefSeq" id="WP_103045956.1">
    <property type="nucleotide sequence ID" value="NZ_BAABBP010000002.1"/>
</dbReference>
<evidence type="ECO:0000256" key="3">
    <source>
        <dbReference type="ARBA" id="ARBA00022475"/>
    </source>
</evidence>
<evidence type="ECO:0008006" key="12">
    <source>
        <dbReference type="Google" id="ProtNLM"/>
    </source>
</evidence>
<keyword evidence="4 9" id="KW-0812">Transmembrane</keyword>
<evidence type="ECO:0000256" key="1">
    <source>
        <dbReference type="ARBA" id="ARBA00004117"/>
    </source>
</evidence>
<keyword evidence="5 9" id="KW-1133">Transmembrane helix</keyword>
<evidence type="ECO:0000256" key="9">
    <source>
        <dbReference type="SAM" id="Phobius"/>
    </source>
</evidence>
<dbReference type="InterPro" id="IPR022781">
    <property type="entry name" value="Flagellar_biosynth_FliO"/>
</dbReference>
<keyword evidence="7" id="KW-0975">Bacterial flagellum</keyword>
<dbReference type="PANTHER" id="PTHR38766:SF1">
    <property type="entry name" value="FLAGELLAR PROTEIN FLIO"/>
    <property type="match status" value="1"/>
</dbReference>
<dbReference type="PANTHER" id="PTHR38766">
    <property type="entry name" value="FLAGELLAR PROTEIN FLIO"/>
    <property type="match status" value="1"/>
</dbReference>
<keyword evidence="11" id="KW-1185">Reference proteome</keyword>
<evidence type="ECO:0000256" key="8">
    <source>
        <dbReference type="ARBA" id="ARBA00037937"/>
    </source>
</evidence>
<protein>
    <recommendedName>
        <fullName evidence="12">Flagellar biosynthesis protein FliO</fullName>
    </recommendedName>
</protein>
<sequence length="124" mass="12710">MSAEGNAVWGQTLALVALFIAALAALPWLIRRLQQRGLVRQGGAAAADLRVLSGVAVGAQQRVVTVEVGVAGQRTVLVLGVTAQQVSCLHVLSAPSFADAMSGQQQPPQMQQAAQAQGVSASLV</sequence>
<dbReference type="Pfam" id="PF04347">
    <property type="entry name" value="FliO"/>
    <property type="match status" value="1"/>
</dbReference>
<organism evidence="10 11">
    <name type="scientific">Comamonas faecalis</name>
    <dbReference type="NCBI Taxonomy" id="1387849"/>
    <lineage>
        <taxon>Bacteria</taxon>
        <taxon>Pseudomonadati</taxon>
        <taxon>Pseudomonadota</taxon>
        <taxon>Betaproteobacteria</taxon>
        <taxon>Burkholderiales</taxon>
        <taxon>Comamonadaceae</taxon>
        <taxon>Comamonas</taxon>
    </lineage>
</organism>
<comment type="subcellular location">
    <subcellularLocation>
        <location evidence="1">Bacterial flagellum basal body</location>
    </subcellularLocation>
    <subcellularLocation>
        <location evidence="2">Cell membrane</location>
    </subcellularLocation>
</comment>
<keyword evidence="6 9" id="KW-0472">Membrane</keyword>
<reference evidence="11" key="1">
    <citation type="journal article" date="2019" name="Int. J. Syst. Evol. Microbiol.">
        <title>The Global Catalogue of Microorganisms (GCM) 10K type strain sequencing project: providing services to taxonomists for standard genome sequencing and annotation.</title>
        <authorList>
            <consortium name="The Broad Institute Genomics Platform"/>
            <consortium name="The Broad Institute Genome Sequencing Center for Infectious Disease"/>
            <person name="Wu L."/>
            <person name="Ma J."/>
        </authorList>
    </citation>
    <scope>NUCLEOTIDE SEQUENCE [LARGE SCALE GENOMIC DNA]</scope>
    <source>
        <strain evidence="11">JCM 17561</strain>
    </source>
</reference>
<dbReference type="EMBL" id="BAABBP010000002">
    <property type="protein sequence ID" value="GAA3982286.1"/>
    <property type="molecule type" value="Genomic_DNA"/>
</dbReference>
<comment type="caution">
    <text evidence="10">The sequence shown here is derived from an EMBL/GenBank/DDBJ whole genome shotgun (WGS) entry which is preliminary data.</text>
</comment>
<dbReference type="InterPro" id="IPR052205">
    <property type="entry name" value="FliO/MopB"/>
</dbReference>
<keyword evidence="3" id="KW-1003">Cell membrane</keyword>
<dbReference type="Proteomes" id="UP001501627">
    <property type="component" value="Unassembled WGS sequence"/>
</dbReference>
<evidence type="ECO:0000313" key="10">
    <source>
        <dbReference type="EMBL" id="GAA3982286.1"/>
    </source>
</evidence>
<name>A0ABP7QHM7_9BURK</name>
<evidence type="ECO:0000256" key="4">
    <source>
        <dbReference type="ARBA" id="ARBA00022692"/>
    </source>
</evidence>
<proteinExistence type="inferred from homology"/>
<evidence type="ECO:0000256" key="2">
    <source>
        <dbReference type="ARBA" id="ARBA00004236"/>
    </source>
</evidence>
<evidence type="ECO:0000256" key="5">
    <source>
        <dbReference type="ARBA" id="ARBA00022989"/>
    </source>
</evidence>
<evidence type="ECO:0000313" key="11">
    <source>
        <dbReference type="Proteomes" id="UP001501627"/>
    </source>
</evidence>
<accession>A0ABP7QHM7</accession>
<evidence type="ECO:0000256" key="6">
    <source>
        <dbReference type="ARBA" id="ARBA00023136"/>
    </source>
</evidence>